<organism evidence="2 3">
    <name type="scientific">Achromobacter piechaudii</name>
    <dbReference type="NCBI Taxonomy" id="72556"/>
    <lineage>
        <taxon>Bacteria</taxon>
        <taxon>Pseudomonadati</taxon>
        <taxon>Pseudomonadota</taxon>
        <taxon>Betaproteobacteria</taxon>
        <taxon>Burkholderiales</taxon>
        <taxon>Alcaligenaceae</taxon>
        <taxon>Achromobacter</taxon>
    </lineage>
</organism>
<evidence type="ECO:0000313" key="3">
    <source>
        <dbReference type="Proteomes" id="UP000494116"/>
    </source>
</evidence>
<dbReference type="Proteomes" id="UP000494116">
    <property type="component" value="Unassembled WGS sequence"/>
</dbReference>
<proteinExistence type="predicted"/>
<keyword evidence="3" id="KW-1185">Reference proteome</keyword>
<feature type="domain" description="DUF7946" evidence="1">
    <location>
        <begin position="7"/>
        <end position="175"/>
    </location>
</feature>
<accession>A0ABN7F7D1</accession>
<dbReference type="InterPro" id="IPR057706">
    <property type="entry name" value="DUF7946"/>
</dbReference>
<comment type="caution">
    <text evidence="2">The sequence shown here is derived from an EMBL/GenBank/DDBJ whole genome shotgun (WGS) entry which is preliminary data.</text>
</comment>
<reference evidence="2 3" key="1">
    <citation type="submission" date="2020-04" db="EMBL/GenBank/DDBJ databases">
        <authorList>
            <person name="De Canck E."/>
        </authorList>
    </citation>
    <scope>NUCLEOTIDE SEQUENCE [LARGE SCALE GENOMIC DNA]</scope>
    <source>
        <strain evidence="2 3">LMG 1873</strain>
    </source>
</reference>
<evidence type="ECO:0000313" key="2">
    <source>
        <dbReference type="EMBL" id="CAB3738141.1"/>
    </source>
</evidence>
<dbReference type="Pfam" id="PF25678">
    <property type="entry name" value="DUF7946"/>
    <property type="match status" value="1"/>
</dbReference>
<name>A0ABN7F7D1_9BURK</name>
<dbReference type="EMBL" id="CADIJS010000006">
    <property type="protein sequence ID" value="CAB3738141.1"/>
    <property type="molecule type" value="Genomic_DNA"/>
</dbReference>
<dbReference type="RefSeq" id="WP_061306341.1">
    <property type="nucleotide sequence ID" value="NZ_CADIJS010000006.1"/>
</dbReference>
<protein>
    <recommendedName>
        <fullName evidence="1">DUF7946 domain-containing protein</fullName>
    </recommendedName>
</protein>
<evidence type="ECO:0000259" key="1">
    <source>
        <dbReference type="Pfam" id="PF25678"/>
    </source>
</evidence>
<gene>
    <name evidence="2" type="ORF">LMG1873_05460</name>
</gene>
<sequence length="275" mass="30506">MTEVHIHLRFEGGEADSGRLPLYDAGQSLEGTARTVNIIAHSFANNQVLRTRAATAEGVQAYVHAPKKGCFEERIDLVFSDLVTEKIGSSVITGHFWDYFVFCLASATGQEYEPQTPYLRKILDGTDAFVDAVAQSVESPLAQMQRPVGMQDGMTLNIARDRVGDLIQFDKSTYEHVAVQNTSKTDEYFIGNVTKLNGISGVGRAYLREFGETVPFLVNKRDKNQRTVQAAGASLHEYLSDPDNDVGGERTFRARRVHSAHGRLIRLLVDEINVN</sequence>